<dbReference type="PIRSF" id="PIRSF001365">
    <property type="entry name" value="DHDPS"/>
    <property type="match status" value="1"/>
</dbReference>
<evidence type="ECO:0000256" key="10">
    <source>
        <dbReference type="ARBA" id="ARBA00047836"/>
    </source>
</evidence>
<dbReference type="InterPro" id="IPR013785">
    <property type="entry name" value="Aldolase_TIM"/>
</dbReference>
<comment type="subcellular location">
    <subcellularLocation>
        <location evidence="11">Cytoplasm</location>
    </subcellularLocation>
</comment>
<evidence type="ECO:0000256" key="9">
    <source>
        <dbReference type="ARBA" id="ARBA00023270"/>
    </source>
</evidence>
<dbReference type="OrthoDB" id="33636at2157"/>
<dbReference type="EMBL" id="AOJD01000052">
    <property type="protein sequence ID" value="ELZ36670.1"/>
    <property type="molecule type" value="Genomic_DNA"/>
</dbReference>
<feature type="binding site" evidence="11 13">
    <location>
        <position position="68"/>
    </location>
    <ligand>
        <name>pyruvate</name>
        <dbReference type="ChEBI" id="CHEBI:15361"/>
    </ligand>
</feature>
<protein>
    <recommendedName>
        <fullName evidence="3 11">4-hydroxy-tetrahydrodipicolinate synthase</fullName>
        <shortName evidence="11">HTPA synthase</shortName>
        <ecNumber evidence="3 11">4.3.3.7</ecNumber>
    </recommendedName>
</protein>
<feature type="binding site" evidence="11 13">
    <location>
        <position position="226"/>
    </location>
    <ligand>
        <name>pyruvate</name>
        <dbReference type="ChEBI" id="CHEBI:15361"/>
    </ligand>
</feature>
<dbReference type="GO" id="GO:0005737">
    <property type="term" value="C:cytoplasm"/>
    <property type="evidence" value="ECO:0007669"/>
    <property type="project" value="UniProtKB-SubCell"/>
</dbReference>
<comment type="similarity">
    <text evidence="11">Belongs to the DapA family.</text>
</comment>
<evidence type="ECO:0000256" key="13">
    <source>
        <dbReference type="PIRSR" id="PIRSR001365-2"/>
    </source>
</evidence>
<feature type="site" description="Part of a proton relay during catalysis" evidence="11">
    <location>
        <position position="129"/>
    </location>
</feature>
<dbReference type="NCBIfam" id="TIGR00674">
    <property type="entry name" value="dapA"/>
    <property type="match status" value="1"/>
</dbReference>
<name>M0DMG5_9EURY</name>
<dbReference type="HAMAP" id="MF_00418">
    <property type="entry name" value="DapA"/>
    <property type="match status" value="1"/>
</dbReference>
<dbReference type="SUPFAM" id="SSF51569">
    <property type="entry name" value="Aldolase"/>
    <property type="match status" value="1"/>
</dbReference>
<dbReference type="Proteomes" id="UP000011523">
    <property type="component" value="Unassembled WGS sequence"/>
</dbReference>
<keyword evidence="6 11" id="KW-0220">Diaminopimelate biosynthesis</keyword>
<keyword evidence="7 11" id="KW-0457">Lysine biosynthesis</keyword>
<evidence type="ECO:0000313" key="16">
    <source>
        <dbReference type="Proteomes" id="UP000011523"/>
    </source>
</evidence>
<proteinExistence type="inferred from homology"/>
<evidence type="ECO:0000256" key="12">
    <source>
        <dbReference type="PIRSR" id="PIRSR001365-1"/>
    </source>
</evidence>
<dbReference type="PATRIC" id="fig|1227485.3.peg.1976"/>
<comment type="caution">
    <text evidence="11">Was originally thought to be a dihydrodipicolinate synthase (DHDPS), catalyzing the condensation of (S)-aspartate-beta-semialdehyde [(S)-ASA] and pyruvate to dihydrodipicolinate (DHDP). However, it was shown in E.coli that the product of the enzymatic reaction is not dihydrodipicolinate but in fact (4S)-4-hydroxy-2,3,4,5-tetrahydro-(2S)-dipicolinic acid (HTPA), and that the consecutive dehydration reaction leading to DHDP is not spontaneous but catalyzed by DapB.</text>
</comment>
<dbReference type="GO" id="GO:0008675">
    <property type="term" value="F:2-dehydro-3-deoxy-phosphogluconate aldolase activity"/>
    <property type="evidence" value="ECO:0007669"/>
    <property type="project" value="UniProtKB-ARBA"/>
</dbReference>
<dbReference type="Pfam" id="PF00701">
    <property type="entry name" value="DHDPS"/>
    <property type="match status" value="1"/>
</dbReference>
<reference evidence="15 16" key="1">
    <citation type="journal article" date="2014" name="PLoS Genet.">
        <title>Phylogenetically driven sequencing of extremely halophilic archaea reveals strategies for static and dynamic osmo-response.</title>
        <authorList>
            <person name="Becker E.A."/>
            <person name="Seitzer P.M."/>
            <person name="Tritt A."/>
            <person name="Larsen D."/>
            <person name="Krusor M."/>
            <person name="Yao A.I."/>
            <person name="Wu D."/>
            <person name="Madern D."/>
            <person name="Eisen J.A."/>
            <person name="Darling A.E."/>
            <person name="Facciotti M.T."/>
        </authorList>
    </citation>
    <scope>NUCLEOTIDE SEQUENCE [LARGE SCALE GENOMIC DNA]</scope>
    <source>
        <strain evidence="15 16">DSM 14210</strain>
    </source>
</reference>
<evidence type="ECO:0000256" key="3">
    <source>
        <dbReference type="ARBA" id="ARBA00012086"/>
    </source>
</evidence>
<dbReference type="EC" id="4.3.3.7" evidence="3 11"/>
<keyword evidence="16" id="KW-1185">Reference proteome</keyword>
<comment type="subunit">
    <text evidence="11">Homotetramer; dimer of dimers.</text>
</comment>
<comment type="caution">
    <text evidence="15">The sequence shown here is derived from an EMBL/GenBank/DDBJ whole genome shotgun (WGS) entry which is preliminary data.</text>
</comment>
<dbReference type="CDD" id="cd00950">
    <property type="entry name" value="DHDPS"/>
    <property type="match status" value="1"/>
</dbReference>
<dbReference type="Gene3D" id="3.20.20.70">
    <property type="entry name" value="Aldolase class I"/>
    <property type="match status" value="1"/>
</dbReference>
<keyword evidence="4 11" id="KW-0963">Cytoplasm</keyword>
<dbReference type="GO" id="GO:0019877">
    <property type="term" value="P:diaminopimelate biosynthetic process"/>
    <property type="evidence" value="ECO:0007669"/>
    <property type="project" value="UniProtKB-UniRule"/>
</dbReference>
<dbReference type="InterPro" id="IPR020624">
    <property type="entry name" value="Schiff_base-form_aldolases_CS"/>
</dbReference>
<evidence type="ECO:0000256" key="4">
    <source>
        <dbReference type="ARBA" id="ARBA00022490"/>
    </source>
</evidence>
<feature type="active site" description="Schiff-base intermediate with substrate" evidence="11 12">
    <location>
        <position position="183"/>
    </location>
</feature>
<gene>
    <name evidence="11" type="primary">dapA</name>
    <name evidence="15" type="ORF">C472_10159</name>
</gene>
<evidence type="ECO:0000256" key="8">
    <source>
        <dbReference type="ARBA" id="ARBA00023239"/>
    </source>
</evidence>
<dbReference type="GO" id="GO:0008840">
    <property type="term" value="F:4-hydroxy-tetrahydrodipicolinate synthase activity"/>
    <property type="evidence" value="ECO:0007669"/>
    <property type="project" value="UniProtKB-UniRule"/>
</dbReference>
<dbReference type="InterPro" id="IPR005263">
    <property type="entry name" value="DapA"/>
</dbReference>
<evidence type="ECO:0000256" key="2">
    <source>
        <dbReference type="ARBA" id="ARBA00005120"/>
    </source>
</evidence>
<keyword evidence="5 11" id="KW-0028">Amino-acid biosynthesis</keyword>
<evidence type="ECO:0000256" key="11">
    <source>
        <dbReference type="HAMAP-Rule" id="MF_00418"/>
    </source>
</evidence>
<feature type="region of interest" description="Disordered" evidence="14">
    <location>
        <begin position="1"/>
        <end position="29"/>
    </location>
</feature>
<keyword evidence="9 11" id="KW-0704">Schiff base</keyword>
<accession>M0DMG5</accession>
<keyword evidence="8 11" id="KW-0456">Lyase</keyword>
<evidence type="ECO:0000256" key="7">
    <source>
        <dbReference type="ARBA" id="ARBA00023154"/>
    </source>
</evidence>
<dbReference type="SMART" id="SM01130">
    <property type="entry name" value="DHDPS"/>
    <property type="match status" value="1"/>
</dbReference>
<evidence type="ECO:0000256" key="6">
    <source>
        <dbReference type="ARBA" id="ARBA00022915"/>
    </source>
</evidence>
<dbReference type="GO" id="GO:0009089">
    <property type="term" value="P:lysine biosynthetic process via diaminopimelate"/>
    <property type="evidence" value="ECO:0007669"/>
    <property type="project" value="UniProtKB-UniRule"/>
</dbReference>
<evidence type="ECO:0000256" key="14">
    <source>
        <dbReference type="SAM" id="MobiDB-lite"/>
    </source>
</evidence>
<dbReference type="UniPathway" id="UPA00034">
    <property type="reaction ID" value="UER00017"/>
</dbReference>
<comment type="pathway">
    <text evidence="2 11">Amino-acid biosynthesis; L-lysine biosynthesis via DAP pathway; (S)-tetrahydrodipicolinate from L-aspartate: step 3/4.</text>
</comment>
<evidence type="ECO:0000256" key="1">
    <source>
        <dbReference type="ARBA" id="ARBA00003294"/>
    </source>
</evidence>
<comment type="catalytic activity">
    <reaction evidence="10 11">
        <text>L-aspartate 4-semialdehyde + pyruvate = (2S,4S)-4-hydroxy-2,3,4,5-tetrahydrodipicolinate + H2O + H(+)</text>
        <dbReference type="Rhea" id="RHEA:34171"/>
        <dbReference type="ChEBI" id="CHEBI:15361"/>
        <dbReference type="ChEBI" id="CHEBI:15377"/>
        <dbReference type="ChEBI" id="CHEBI:15378"/>
        <dbReference type="ChEBI" id="CHEBI:67139"/>
        <dbReference type="ChEBI" id="CHEBI:537519"/>
        <dbReference type="EC" id="4.3.3.7"/>
    </reaction>
</comment>
<evidence type="ECO:0000313" key="15">
    <source>
        <dbReference type="EMBL" id="ELZ36670.1"/>
    </source>
</evidence>
<dbReference type="AlphaFoldDB" id="M0DMG5"/>
<dbReference type="PANTHER" id="PTHR12128">
    <property type="entry name" value="DIHYDRODIPICOLINATE SYNTHASE"/>
    <property type="match status" value="1"/>
</dbReference>
<sequence length="332" mass="35315">MTDTTTTTPYATQDETNGDPTDPPFEGVYPAMTTPFTDDDAVDHEQLAENARYLERAGVDGVVPVGSTGESATMSHDEHVAVIETVRDAVDDIPVIAGTGSNNTAEALSLSERAADAGADGLLLISPYYNKPEPAGFLEHYRTIADAVDLPQIVYNVPSRTGQSIPVDVTVELAEHPNIRGYKAASGDLNLISEVIERTRDEAFAVLSGDDGLTLPVLSVGGAGTISVVANVEPERTCAMVGAALSGDYDRARALHHELSPLVRELFAETNPIPVKEAMHLRGRGGPHVRPPLSRLSPDRRESLRELLVAYDASAPGSVDRERLAAATRGAE</sequence>
<dbReference type="PRINTS" id="PR00146">
    <property type="entry name" value="DHPICSNTHASE"/>
</dbReference>
<dbReference type="RefSeq" id="WP_006629694.1">
    <property type="nucleotide sequence ID" value="NZ_AOJD01000052.1"/>
</dbReference>
<dbReference type="InterPro" id="IPR002220">
    <property type="entry name" value="DapA-like"/>
</dbReference>
<dbReference type="PANTHER" id="PTHR12128:SF66">
    <property type="entry name" value="4-HYDROXY-2-OXOGLUTARATE ALDOLASE, MITOCHONDRIAL"/>
    <property type="match status" value="1"/>
</dbReference>
<organism evidence="15 16">
    <name type="scientific">Halorubrum tebenquichense DSM 14210</name>
    <dbReference type="NCBI Taxonomy" id="1227485"/>
    <lineage>
        <taxon>Archaea</taxon>
        <taxon>Methanobacteriati</taxon>
        <taxon>Methanobacteriota</taxon>
        <taxon>Stenosarchaea group</taxon>
        <taxon>Halobacteria</taxon>
        <taxon>Halobacteriales</taxon>
        <taxon>Haloferacaceae</taxon>
        <taxon>Halorubrum</taxon>
    </lineage>
</organism>
<dbReference type="PROSITE" id="PS00665">
    <property type="entry name" value="DHDPS_1"/>
    <property type="match status" value="1"/>
</dbReference>
<comment type="function">
    <text evidence="1 11">Catalyzes the condensation of (S)-aspartate-beta-semialdehyde [(S)-ASA] and pyruvate to 4-hydroxy-tetrahydrodipicolinate (HTPA).</text>
</comment>
<feature type="active site" description="Proton donor/acceptor" evidence="11 12">
    <location>
        <position position="155"/>
    </location>
</feature>
<evidence type="ECO:0000256" key="5">
    <source>
        <dbReference type="ARBA" id="ARBA00022605"/>
    </source>
</evidence>
<feature type="site" description="Part of a proton relay during catalysis" evidence="11">
    <location>
        <position position="67"/>
    </location>
</feature>
<feature type="compositionally biased region" description="Low complexity" evidence="14">
    <location>
        <begin position="1"/>
        <end position="15"/>
    </location>
</feature>